<keyword evidence="2" id="KW-1185">Reference proteome</keyword>
<comment type="caution">
    <text evidence="1">The sequence shown here is derived from an EMBL/GenBank/DDBJ whole genome shotgun (WGS) entry which is preliminary data.</text>
</comment>
<sequence length="218" mass="25814">KLLYAKLTSWETRNEKLTREFCNSLLRQLKEKHLDPVLQRLQGKEAAKISFDEVIGGYNQMQEDYKNSAIGAKDVIAAVWAEFHPALLKEQKQSLKWLGPLKDYDEKLAQELAAKALQEQKNQKLETSTMSYNMHHDDRFIQRQSARERQRQDNKKLKMHYTTKLRESPLRQKILPATWEIEQSLVQVVIRDRLRLKRLCNVMEATFYRQNRRTGLQS</sequence>
<name>A0ABN8M413_9CNID</name>
<reference evidence="1 2" key="1">
    <citation type="submission" date="2022-05" db="EMBL/GenBank/DDBJ databases">
        <authorList>
            <consortium name="Genoscope - CEA"/>
            <person name="William W."/>
        </authorList>
    </citation>
    <scope>NUCLEOTIDE SEQUENCE [LARGE SCALE GENOMIC DNA]</scope>
</reference>
<evidence type="ECO:0000313" key="1">
    <source>
        <dbReference type="EMBL" id="CAH3023882.1"/>
    </source>
</evidence>
<feature type="non-terminal residue" evidence="1">
    <location>
        <position position="1"/>
    </location>
</feature>
<proteinExistence type="predicted"/>
<gene>
    <name evidence="1" type="ORF">PEVE_00020793</name>
</gene>
<accession>A0ABN8M413</accession>
<dbReference type="Proteomes" id="UP001159427">
    <property type="component" value="Unassembled WGS sequence"/>
</dbReference>
<organism evidence="1 2">
    <name type="scientific">Porites evermanni</name>
    <dbReference type="NCBI Taxonomy" id="104178"/>
    <lineage>
        <taxon>Eukaryota</taxon>
        <taxon>Metazoa</taxon>
        <taxon>Cnidaria</taxon>
        <taxon>Anthozoa</taxon>
        <taxon>Hexacorallia</taxon>
        <taxon>Scleractinia</taxon>
        <taxon>Fungiina</taxon>
        <taxon>Poritidae</taxon>
        <taxon>Porites</taxon>
    </lineage>
</organism>
<dbReference type="EMBL" id="CALNXI010000279">
    <property type="protein sequence ID" value="CAH3023882.1"/>
    <property type="molecule type" value="Genomic_DNA"/>
</dbReference>
<evidence type="ECO:0000313" key="2">
    <source>
        <dbReference type="Proteomes" id="UP001159427"/>
    </source>
</evidence>
<protein>
    <submittedName>
        <fullName evidence="1">Uncharacterized protein</fullName>
    </submittedName>
</protein>